<dbReference type="PRINTS" id="PR00080">
    <property type="entry name" value="SDRFAMILY"/>
</dbReference>
<evidence type="ECO:0000313" key="4">
    <source>
        <dbReference type="Proteomes" id="UP001302602"/>
    </source>
</evidence>
<gene>
    <name evidence="3" type="ORF">N657DRAFT_563696</name>
</gene>
<dbReference type="GeneID" id="87825003"/>
<dbReference type="EMBL" id="MU853223">
    <property type="protein sequence ID" value="KAK4129695.1"/>
    <property type="molecule type" value="Genomic_DNA"/>
</dbReference>
<organism evidence="3 4">
    <name type="scientific">Parathielavia appendiculata</name>
    <dbReference type="NCBI Taxonomy" id="2587402"/>
    <lineage>
        <taxon>Eukaryota</taxon>
        <taxon>Fungi</taxon>
        <taxon>Dikarya</taxon>
        <taxon>Ascomycota</taxon>
        <taxon>Pezizomycotina</taxon>
        <taxon>Sordariomycetes</taxon>
        <taxon>Sordariomycetidae</taxon>
        <taxon>Sordariales</taxon>
        <taxon>Chaetomiaceae</taxon>
        <taxon>Parathielavia</taxon>
    </lineage>
</organism>
<accession>A0AAN6Z8H4</accession>
<dbReference type="PANTHER" id="PTHR43544:SF32">
    <property type="entry name" value="CHAIN DEHYDROGENASE, PUTATIVE (AFU_ORTHOLOGUE AFUA_5G01530)-RELATED"/>
    <property type="match status" value="1"/>
</dbReference>
<evidence type="ECO:0000256" key="2">
    <source>
        <dbReference type="RuleBase" id="RU000363"/>
    </source>
</evidence>
<reference evidence="3" key="1">
    <citation type="journal article" date="2023" name="Mol. Phylogenet. Evol.">
        <title>Genome-scale phylogeny and comparative genomics of the fungal order Sordariales.</title>
        <authorList>
            <person name="Hensen N."/>
            <person name="Bonometti L."/>
            <person name="Westerberg I."/>
            <person name="Brannstrom I.O."/>
            <person name="Guillou S."/>
            <person name="Cros-Aarteil S."/>
            <person name="Calhoun S."/>
            <person name="Haridas S."/>
            <person name="Kuo A."/>
            <person name="Mondo S."/>
            <person name="Pangilinan J."/>
            <person name="Riley R."/>
            <person name="LaButti K."/>
            <person name="Andreopoulos B."/>
            <person name="Lipzen A."/>
            <person name="Chen C."/>
            <person name="Yan M."/>
            <person name="Daum C."/>
            <person name="Ng V."/>
            <person name="Clum A."/>
            <person name="Steindorff A."/>
            <person name="Ohm R.A."/>
            <person name="Martin F."/>
            <person name="Silar P."/>
            <person name="Natvig D.O."/>
            <person name="Lalanne C."/>
            <person name="Gautier V."/>
            <person name="Ament-Velasquez S.L."/>
            <person name="Kruys A."/>
            <person name="Hutchinson M.I."/>
            <person name="Powell A.J."/>
            <person name="Barry K."/>
            <person name="Miller A.N."/>
            <person name="Grigoriev I.V."/>
            <person name="Debuchy R."/>
            <person name="Gladieux P."/>
            <person name="Hiltunen Thoren M."/>
            <person name="Johannesson H."/>
        </authorList>
    </citation>
    <scope>NUCLEOTIDE SEQUENCE</scope>
    <source>
        <strain evidence="3">CBS 731.68</strain>
    </source>
</reference>
<dbReference type="AlphaFoldDB" id="A0AAN6Z8H4"/>
<dbReference type="GO" id="GO:0016491">
    <property type="term" value="F:oxidoreductase activity"/>
    <property type="evidence" value="ECO:0007669"/>
    <property type="project" value="TreeGrafter"/>
</dbReference>
<evidence type="ECO:0000256" key="1">
    <source>
        <dbReference type="ARBA" id="ARBA00006484"/>
    </source>
</evidence>
<dbReference type="InterPro" id="IPR051468">
    <property type="entry name" value="Fungal_SecMetab_SDRs"/>
</dbReference>
<dbReference type="Gene3D" id="3.40.50.720">
    <property type="entry name" value="NAD(P)-binding Rossmann-like Domain"/>
    <property type="match status" value="1"/>
</dbReference>
<sequence>MPVYVVTGARTGIGLGYIRELAKSPANTVFALVRSLSGDLTALRAIQTPAQATIHILECDISSSESIAALPSLLTAKVPDLKIDVLINNAAVLHSREETALTLSASALHSHLTSNVLGPALTLQALLPLLSPAARVVNVTSGIASMTMVLDGRINAEITPYSISKAALNMLTVHQARQLREGEDGKWKGVVVVCVDPGHVKTEMGGPKASVEVEDSARGTLGVIKGLKEGDSGRFLNFRGEVLEW</sequence>
<dbReference type="Proteomes" id="UP001302602">
    <property type="component" value="Unassembled WGS sequence"/>
</dbReference>
<keyword evidence="4" id="KW-1185">Reference proteome</keyword>
<comment type="caution">
    <text evidence="3">The sequence shown here is derived from an EMBL/GenBank/DDBJ whole genome shotgun (WGS) entry which is preliminary data.</text>
</comment>
<dbReference type="PRINTS" id="PR00081">
    <property type="entry name" value="GDHRDH"/>
</dbReference>
<name>A0AAN6Z8H4_9PEZI</name>
<dbReference type="SUPFAM" id="SSF51735">
    <property type="entry name" value="NAD(P)-binding Rossmann-fold domains"/>
    <property type="match status" value="1"/>
</dbReference>
<proteinExistence type="inferred from homology"/>
<dbReference type="RefSeq" id="XP_062653466.1">
    <property type="nucleotide sequence ID" value="XM_062788233.1"/>
</dbReference>
<dbReference type="GO" id="GO:0019748">
    <property type="term" value="P:secondary metabolic process"/>
    <property type="evidence" value="ECO:0007669"/>
    <property type="project" value="TreeGrafter"/>
</dbReference>
<comment type="similarity">
    <text evidence="1 2">Belongs to the short-chain dehydrogenases/reductases (SDR) family.</text>
</comment>
<dbReference type="PANTHER" id="PTHR43544">
    <property type="entry name" value="SHORT-CHAIN DEHYDROGENASE/REDUCTASE"/>
    <property type="match status" value="1"/>
</dbReference>
<reference evidence="3" key="2">
    <citation type="submission" date="2023-05" db="EMBL/GenBank/DDBJ databases">
        <authorList>
            <consortium name="Lawrence Berkeley National Laboratory"/>
            <person name="Steindorff A."/>
            <person name="Hensen N."/>
            <person name="Bonometti L."/>
            <person name="Westerberg I."/>
            <person name="Brannstrom I.O."/>
            <person name="Guillou S."/>
            <person name="Cros-Aarteil S."/>
            <person name="Calhoun S."/>
            <person name="Haridas S."/>
            <person name="Kuo A."/>
            <person name="Mondo S."/>
            <person name="Pangilinan J."/>
            <person name="Riley R."/>
            <person name="Labutti K."/>
            <person name="Andreopoulos B."/>
            <person name="Lipzen A."/>
            <person name="Chen C."/>
            <person name="Yanf M."/>
            <person name="Daum C."/>
            <person name="Ng V."/>
            <person name="Clum A."/>
            <person name="Ohm R."/>
            <person name="Martin F."/>
            <person name="Silar P."/>
            <person name="Natvig D."/>
            <person name="Lalanne C."/>
            <person name="Gautier V."/>
            <person name="Ament-Velasquez S.L."/>
            <person name="Kruys A."/>
            <person name="Hutchinson M.I."/>
            <person name="Powell A.J."/>
            <person name="Barry K."/>
            <person name="Miller A.N."/>
            <person name="Grigoriev I.V."/>
            <person name="Debuchy R."/>
            <person name="Gladieux P."/>
            <person name="Thoren M.H."/>
            <person name="Johannesson H."/>
        </authorList>
    </citation>
    <scope>NUCLEOTIDE SEQUENCE</scope>
    <source>
        <strain evidence="3">CBS 731.68</strain>
    </source>
</reference>
<dbReference type="GO" id="GO:0005737">
    <property type="term" value="C:cytoplasm"/>
    <property type="evidence" value="ECO:0007669"/>
    <property type="project" value="TreeGrafter"/>
</dbReference>
<dbReference type="InterPro" id="IPR036291">
    <property type="entry name" value="NAD(P)-bd_dom_sf"/>
</dbReference>
<evidence type="ECO:0000313" key="3">
    <source>
        <dbReference type="EMBL" id="KAK4129695.1"/>
    </source>
</evidence>
<dbReference type="InterPro" id="IPR002347">
    <property type="entry name" value="SDR_fam"/>
</dbReference>
<dbReference type="Pfam" id="PF00106">
    <property type="entry name" value="adh_short"/>
    <property type="match status" value="1"/>
</dbReference>
<protein>
    <submittedName>
        <fullName evidence="3">NAD(P)-binding protein</fullName>
    </submittedName>
</protein>